<comment type="caution">
    <text evidence="7">The sequence shown here is derived from an EMBL/GenBank/DDBJ whole genome shotgun (WGS) entry which is preliminary data.</text>
</comment>
<dbReference type="Gene3D" id="1.10.530.10">
    <property type="match status" value="1"/>
</dbReference>
<keyword evidence="3" id="KW-1015">Disulfide bond</keyword>
<evidence type="ECO:0000259" key="6">
    <source>
        <dbReference type="PROSITE" id="PS00128"/>
    </source>
</evidence>
<feature type="domain" description="Glycosyl hydrolases family 22 (GH22)" evidence="6">
    <location>
        <begin position="203"/>
        <end position="221"/>
    </location>
</feature>
<dbReference type="InterPro" id="IPR001916">
    <property type="entry name" value="Glyco_hydro_22"/>
</dbReference>
<evidence type="ECO:0000256" key="3">
    <source>
        <dbReference type="ARBA" id="ARBA00023157"/>
    </source>
</evidence>
<dbReference type="GO" id="GO:0031640">
    <property type="term" value="P:killing of cells of another organism"/>
    <property type="evidence" value="ECO:0007669"/>
    <property type="project" value="UniProtKB-KW"/>
</dbReference>
<dbReference type="PANTHER" id="PTHR11407:SF63">
    <property type="entry name" value="LYSOZYME C"/>
    <property type="match status" value="1"/>
</dbReference>
<dbReference type="GO" id="GO:0003796">
    <property type="term" value="F:lysozyme activity"/>
    <property type="evidence" value="ECO:0007669"/>
    <property type="project" value="UniProtKB-EC"/>
</dbReference>
<evidence type="ECO:0000313" key="7">
    <source>
        <dbReference type="EMBL" id="KAB5523616.1"/>
    </source>
</evidence>
<keyword evidence="2" id="KW-0929">Antimicrobial</keyword>
<feature type="signal peptide" evidence="5">
    <location>
        <begin position="1"/>
        <end position="23"/>
    </location>
</feature>
<protein>
    <recommendedName>
        <fullName evidence="1">lysozyme</fullName>
        <ecNumber evidence="1">3.2.1.17</ecNumber>
    </recommendedName>
</protein>
<feature type="region of interest" description="Disordered" evidence="4">
    <location>
        <begin position="71"/>
        <end position="119"/>
    </location>
</feature>
<evidence type="ECO:0000256" key="2">
    <source>
        <dbReference type="ARBA" id="ARBA00022638"/>
    </source>
</evidence>
<dbReference type="PROSITE" id="PS00128">
    <property type="entry name" value="GLYCOSYL_HYDROL_F22_1"/>
    <property type="match status" value="1"/>
</dbReference>
<evidence type="ECO:0000256" key="5">
    <source>
        <dbReference type="SAM" id="SignalP"/>
    </source>
</evidence>
<dbReference type="GO" id="GO:0042742">
    <property type="term" value="P:defense response to bacterium"/>
    <property type="evidence" value="ECO:0007669"/>
    <property type="project" value="UniProtKB-KW"/>
</dbReference>
<dbReference type="Pfam" id="PF00062">
    <property type="entry name" value="Lys"/>
    <property type="match status" value="1"/>
</dbReference>
<dbReference type="Proteomes" id="UP000327468">
    <property type="component" value="Chromosome 26"/>
</dbReference>
<keyword evidence="5" id="KW-0732">Signal</keyword>
<accession>A0A5N5JY87</accession>
<keyword evidence="8" id="KW-1185">Reference proteome</keyword>
<keyword evidence="2" id="KW-0081">Bacteriolytic enzyme</keyword>
<dbReference type="PANTHER" id="PTHR11407">
    <property type="entry name" value="LYSOZYME C"/>
    <property type="match status" value="1"/>
</dbReference>
<gene>
    <name evidence="7" type="ORF">PHYPO_G00154640</name>
</gene>
<evidence type="ECO:0000256" key="1">
    <source>
        <dbReference type="ARBA" id="ARBA00012732"/>
    </source>
</evidence>
<evidence type="ECO:0000313" key="8">
    <source>
        <dbReference type="Proteomes" id="UP000327468"/>
    </source>
</evidence>
<feature type="compositionally biased region" description="Low complexity" evidence="4">
    <location>
        <begin position="101"/>
        <end position="114"/>
    </location>
</feature>
<dbReference type="InterPro" id="IPR019799">
    <property type="entry name" value="Glyco_hydro_22_CS"/>
</dbReference>
<dbReference type="SUPFAM" id="SSF53955">
    <property type="entry name" value="Lysozyme-like"/>
    <property type="match status" value="1"/>
</dbReference>
<proteinExistence type="predicted"/>
<dbReference type="InterPro" id="IPR023346">
    <property type="entry name" value="Lysozyme-like_dom_sf"/>
</dbReference>
<dbReference type="PROSITE" id="PS51348">
    <property type="entry name" value="GLYCOSYL_HYDROL_F22_2"/>
    <property type="match status" value="1"/>
</dbReference>
<dbReference type="AlphaFoldDB" id="A0A5N5JY87"/>
<sequence>MGIRVEMEMLAVLLLLTPIVSDGLVVPKCQLVDQLMFTVPPDVPDRETQVAKITCHADITSHFDTSIVNEVSPQDVIGKRKTRGAPKINKPPKTTKPPPKSSTKPLPKTTQKPKAQSTTLVPKLQDVTREPMINKTNLPIHPQSNYSHTDYAMAPPPPPSFNSTYIDPRDKRGVSGLWKLYGVFQLADRVACASPKKPSFNICNLSCDKLIDDDITDDINCVLTIIKSKPNRKTNPEGQEEANRLIRTMNDMLMSTCPNMDYTQYLAECNGE</sequence>
<feature type="chain" id="PRO_5024341316" description="lysozyme" evidence="5">
    <location>
        <begin position="24"/>
        <end position="272"/>
    </location>
</feature>
<dbReference type="EMBL" id="VFJC01000027">
    <property type="protein sequence ID" value="KAB5523616.1"/>
    <property type="molecule type" value="Genomic_DNA"/>
</dbReference>
<name>A0A5N5JY87_PANHP</name>
<reference evidence="7 8" key="1">
    <citation type="submission" date="2019-06" db="EMBL/GenBank/DDBJ databases">
        <title>A chromosome-scale genome assembly of the striped catfish, Pangasianodon hypophthalmus.</title>
        <authorList>
            <person name="Wen M."/>
            <person name="Zahm M."/>
            <person name="Roques C."/>
            <person name="Cabau C."/>
            <person name="Klopp C."/>
            <person name="Donnadieu C."/>
            <person name="Jouanno E."/>
            <person name="Avarre J.-C."/>
            <person name="Campet M."/>
            <person name="Ha T.T.T."/>
            <person name="Dugue R."/>
            <person name="Lampietro C."/>
            <person name="Louis A."/>
            <person name="Herpin A."/>
            <person name="Echchiki A."/>
            <person name="Berthelot C."/>
            <person name="Parey E."/>
            <person name="Roest-Crollius H."/>
            <person name="Braasch I."/>
            <person name="Postlethwait J."/>
            <person name="Bobe J."/>
            <person name="Montfort J."/>
            <person name="Bouchez O."/>
            <person name="Begum T."/>
            <person name="Schartl M."/>
            <person name="Guiguen Y."/>
        </authorList>
    </citation>
    <scope>NUCLEOTIDE SEQUENCE [LARGE SCALE GENOMIC DNA]</scope>
    <source>
        <strain evidence="7 8">Indonesia</strain>
        <tissue evidence="7">Blood</tissue>
    </source>
</reference>
<dbReference type="EC" id="3.2.1.17" evidence="1"/>
<organism evidence="7 8">
    <name type="scientific">Pangasianodon hypophthalmus</name>
    <name type="common">Striped catfish</name>
    <name type="synonym">Helicophagus hypophthalmus</name>
    <dbReference type="NCBI Taxonomy" id="310915"/>
    <lineage>
        <taxon>Eukaryota</taxon>
        <taxon>Metazoa</taxon>
        <taxon>Chordata</taxon>
        <taxon>Craniata</taxon>
        <taxon>Vertebrata</taxon>
        <taxon>Euteleostomi</taxon>
        <taxon>Actinopterygii</taxon>
        <taxon>Neopterygii</taxon>
        <taxon>Teleostei</taxon>
        <taxon>Ostariophysi</taxon>
        <taxon>Siluriformes</taxon>
        <taxon>Pangasiidae</taxon>
        <taxon>Pangasianodon</taxon>
    </lineage>
</organism>
<evidence type="ECO:0000256" key="4">
    <source>
        <dbReference type="SAM" id="MobiDB-lite"/>
    </source>
</evidence>